<keyword evidence="3 9" id="KW-0812">Transmembrane</keyword>
<name>A0A7C8IV13_9PEZI</name>
<dbReference type="Pfam" id="PF01636">
    <property type="entry name" value="APH"/>
    <property type="match status" value="1"/>
</dbReference>
<feature type="domain" description="ABC transporter" evidence="10">
    <location>
        <begin position="595"/>
        <end position="828"/>
    </location>
</feature>
<sequence length="1300" mass="145151">MSQVAFLDVEQEPLLSSEEPNGPQSVTSHSYLHCSNDAKFIHSPASALPLSFISALALAATAATQIYVYAALLCRDPSDCSDNERRKFAASVAIATTVANAFTPFTLSAFEALVKRNSRISLALWLLVRSMSVGALVLGVFIGHIGIVMSSQVFEGLASDNILHFNLNALYSREIDSNKTARLIGSSSALYMIGISISPSIASVLHRFTDSFLLAYGLFISAFLYLFFVVKVPSQTTAALHARVIPRNEAPMSTISDVLFWAYPASLCVCYATSHIYYAINLHSTPITMQSNPKNNQILQFLHTVLVCSIGSAIALTFYVVIKSGYGEGWYSKNWLASTSAVGLFYLATLLPDPHTPYTASGVSSNLWFIGLLYETACLVHHLMVRTYTRNGSDALLITLAVMRITIFLVSLVFYLDTKRRPAYEAETTVPKLQQLRILEQGKTMLKQRLGLIICWGSGNALLSYETVHHCGAIQTEIAHYEGLMRPYQRAEYRVFFSLNLLNAIQNGVFTLGTLLLCYLNAFQISIDLQQVPMFVTLLTYLAQLQAPLNFFGSFYTQVQNNLVDAERMLELFQEQPTVTDTSDALKTNNFKGKISFSNVSFTYAGHETPALHDVSFDILPGSSIAIVGESGSGKSTIFKLLFRFYDVSTGSITIDNMDIRNMQMENLRSHIGVVPQDIILFNDTLINNIRYSRPEASRDQIYEVCEAASIHDKILELPHGYSTVVGERGLKLSGGERQRIAMARAFLKSPRILLLDEATSSLDSTTEKMIQDSLEKVSEGKTTITIALSTITKADQIIVLQRGQVVERGNHLELLARKGLYLEMWEKQTQTRDLAILGASSHADTAKLTNWNEYSARYVAAKSRRLEELCRRIDGEKLCVRASQVRGGTNMPCTIDLTPKSLSTMMGGQNCHAEIVFADGTVWLARFRLSSPKAPPLDVRDYVLRSEATTMEFLQRHTRIPSPRVFDWACESDPANTVGVGYILMEKLHGTPLDWQNATTEQREKVVRQLADIMLEIERHPFDRLGSPMATTAMSGGKVVTVVAAATEPQIQMQGLAQYSTSRSGKDDRPLGPFYSSWKASRALVEAHLRMIAGGEIGTAENAVDVFLAHRFRLDVLDRVWKVATASKEEDEKFFLKHADDKGDHIFVNADFDIVGVIDWEWCSTASKEEAFSSPCMMWPVAAFYDGSNELADEELLLARVFRERGREDLARYVLDGRRVQRLLFALGPEGASYEDKRTFARLFMGLKQAFDPRYGDKEKRGREVEDWEIWRAKALLRWEHDSLLQTILRANDKLPNDV</sequence>
<evidence type="ECO:0000256" key="2">
    <source>
        <dbReference type="ARBA" id="ARBA00022448"/>
    </source>
</evidence>
<keyword evidence="13" id="KW-1185">Reference proteome</keyword>
<dbReference type="Gene3D" id="3.40.50.300">
    <property type="entry name" value="P-loop containing nucleotide triphosphate hydrolases"/>
    <property type="match status" value="1"/>
</dbReference>
<comment type="subcellular location">
    <subcellularLocation>
        <location evidence="1">Membrane</location>
        <topology evidence="1">Multi-pass membrane protein</topology>
    </subcellularLocation>
</comment>
<dbReference type="SUPFAM" id="SSF52540">
    <property type="entry name" value="P-loop containing nucleoside triphosphate hydrolases"/>
    <property type="match status" value="1"/>
</dbReference>
<dbReference type="PROSITE" id="PS50929">
    <property type="entry name" value="ABC_TM1F"/>
    <property type="match status" value="1"/>
</dbReference>
<dbReference type="Pfam" id="PF00005">
    <property type="entry name" value="ABC_tran"/>
    <property type="match status" value="1"/>
</dbReference>
<dbReference type="FunFam" id="3.40.50.300:FF:000287">
    <property type="entry name" value="Multidrug ABC transporter ATP-binding protein"/>
    <property type="match status" value="1"/>
</dbReference>
<dbReference type="InterPro" id="IPR003439">
    <property type="entry name" value="ABC_transporter-like_ATP-bd"/>
</dbReference>
<organism evidence="12 13">
    <name type="scientific">Xylaria multiplex</name>
    <dbReference type="NCBI Taxonomy" id="323545"/>
    <lineage>
        <taxon>Eukaryota</taxon>
        <taxon>Fungi</taxon>
        <taxon>Dikarya</taxon>
        <taxon>Ascomycota</taxon>
        <taxon>Pezizomycotina</taxon>
        <taxon>Sordariomycetes</taxon>
        <taxon>Xylariomycetidae</taxon>
        <taxon>Xylariales</taxon>
        <taxon>Xylariaceae</taxon>
        <taxon>Xylaria</taxon>
    </lineage>
</organism>
<dbReference type="PANTHER" id="PTHR24221">
    <property type="entry name" value="ATP-BINDING CASSETTE SUB-FAMILY B"/>
    <property type="match status" value="1"/>
</dbReference>
<dbReference type="GO" id="GO:0016887">
    <property type="term" value="F:ATP hydrolysis activity"/>
    <property type="evidence" value="ECO:0007669"/>
    <property type="project" value="InterPro"/>
</dbReference>
<evidence type="ECO:0000259" key="10">
    <source>
        <dbReference type="PROSITE" id="PS50893"/>
    </source>
</evidence>
<keyword evidence="2" id="KW-0813">Transport</keyword>
<feature type="domain" description="ABC transmembrane type-1" evidence="11">
    <location>
        <begin position="461"/>
        <end position="561"/>
    </location>
</feature>
<dbReference type="SUPFAM" id="SSF56112">
    <property type="entry name" value="Protein kinase-like (PK-like)"/>
    <property type="match status" value="1"/>
</dbReference>
<evidence type="ECO:0000256" key="8">
    <source>
        <dbReference type="ARBA" id="ARBA00024363"/>
    </source>
</evidence>
<proteinExistence type="inferred from homology"/>
<dbReference type="PROSITE" id="PS00211">
    <property type="entry name" value="ABC_TRANSPORTER_1"/>
    <property type="match status" value="1"/>
</dbReference>
<dbReference type="InterPro" id="IPR003593">
    <property type="entry name" value="AAA+_ATPase"/>
</dbReference>
<dbReference type="InParanoid" id="A0A7C8IV13"/>
<dbReference type="InterPro" id="IPR039421">
    <property type="entry name" value="Type_1_exporter"/>
</dbReference>
<feature type="transmembrane region" description="Helical" evidence="9">
    <location>
        <begin position="334"/>
        <end position="351"/>
    </location>
</feature>
<dbReference type="PROSITE" id="PS50893">
    <property type="entry name" value="ABC_TRANSPORTER_2"/>
    <property type="match status" value="1"/>
</dbReference>
<accession>A0A7C8IV13</accession>
<keyword evidence="6 9" id="KW-1133">Transmembrane helix</keyword>
<protein>
    <recommendedName>
        <fullName evidence="14">Aminoglycoside phosphotransferase domain-containing protein</fullName>
    </recommendedName>
</protein>
<dbReference type="GO" id="GO:0005524">
    <property type="term" value="F:ATP binding"/>
    <property type="evidence" value="ECO:0007669"/>
    <property type="project" value="UniProtKB-KW"/>
</dbReference>
<feature type="transmembrane region" description="Helical" evidence="9">
    <location>
        <begin position="183"/>
        <end position="205"/>
    </location>
</feature>
<feature type="transmembrane region" description="Helical" evidence="9">
    <location>
        <begin position="258"/>
        <end position="280"/>
    </location>
</feature>
<feature type="transmembrane region" description="Helical" evidence="9">
    <location>
        <begin position="212"/>
        <end position="230"/>
    </location>
</feature>
<gene>
    <name evidence="12" type="ORF">GQX73_g496</name>
</gene>
<dbReference type="SUPFAM" id="SSF90123">
    <property type="entry name" value="ABC transporter transmembrane region"/>
    <property type="match status" value="1"/>
</dbReference>
<keyword evidence="7 9" id="KW-0472">Membrane</keyword>
<dbReference type="InterPro" id="IPR036640">
    <property type="entry name" value="ABC1_TM_sf"/>
</dbReference>
<evidence type="ECO:0008006" key="14">
    <source>
        <dbReference type="Google" id="ProtNLM"/>
    </source>
</evidence>
<evidence type="ECO:0000256" key="1">
    <source>
        <dbReference type="ARBA" id="ARBA00004141"/>
    </source>
</evidence>
<keyword evidence="5" id="KW-0067">ATP-binding</keyword>
<feature type="transmembrane region" description="Helical" evidence="9">
    <location>
        <begin position="122"/>
        <end position="147"/>
    </location>
</feature>
<feature type="transmembrane region" description="Helical" evidence="9">
    <location>
        <begin position="395"/>
        <end position="416"/>
    </location>
</feature>
<dbReference type="GO" id="GO:0005774">
    <property type="term" value="C:vacuolar membrane"/>
    <property type="evidence" value="ECO:0007669"/>
    <property type="project" value="TreeGrafter"/>
</dbReference>
<dbReference type="InterPro" id="IPR002575">
    <property type="entry name" value="Aminoglycoside_PTrfase"/>
</dbReference>
<evidence type="ECO:0000256" key="6">
    <source>
        <dbReference type="ARBA" id="ARBA00022989"/>
    </source>
</evidence>
<dbReference type="InterPro" id="IPR011009">
    <property type="entry name" value="Kinase-like_dom_sf"/>
</dbReference>
<evidence type="ECO:0000259" key="11">
    <source>
        <dbReference type="PROSITE" id="PS50929"/>
    </source>
</evidence>
<feature type="transmembrane region" description="Helical" evidence="9">
    <location>
        <begin position="47"/>
        <end position="68"/>
    </location>
</feature>
<evidence type="ECO:0000313" key="12">
    <source>
        <dbReference type="EMBL" id="KAF2973009.1"/>
    </source>
</evidence>
<evidence type="ECO:0000256" key="4">
    <source>
        <dbReference type="ARBA" id="ARBA00022741"/>
    </source>
</evidence>
<dbReference type="OrthoDB" id="5327538at2759"/>
<dbReference type="GO" id="GO:0140359">
    <property type="term" value="F:ABC-type transporter activity"/>
    <property type="evidence" value="ECO:0007669"/>
    <property type="project" value="InterPro"/>
</dbReference>
<evidence type="ECO:0000256" key="5">
    <source>
        <dbReference type="ARBA" id="ARBA00022840"/>
    </source>
</evidence>
<dbReference type="InterPro" id="IPR027417">
    <property type="entry name" value="P-loop_NTPase"/>
</dbReference>
<dbReference type="PANTHER" id="PTHR24221:SF651">
    <property type="entry name" value="HEAVY METAL TOLERANCE PROTEIN"/>
    <property type="match status" value="1"/>
</dbReference>
<dbReference type="Proteomes" id="UP000481858">
    <property type="component" value="Unassembled WGS sequence"/>
</dbReference>
<dbReference type="EMBL" id="WUBL01000003">
    <property type="protein sequence ID" value="KAF2973009.1"/>
    <property type="molecule type" value="Genomic_DNA"/>
</dbReference>
<dbReference type="SMART" id="SM00382">
    <property type="entry name" value="AAA"/>
    <property type="match status" value="1"/>
</dbReference>
<evidence type="ECO:0000256" key="9">
    <source>
        <dbReference type="SAM" id="Phobius"/>
    </source>
</evidence>
<comment type="caution">
    <text evidence="12">The sequence shown here is derived from an EMBL/GenBank/DDBJ whole genome shotgun (WGS) entry which is preliminary data.</text>
</comment>
<dbReference type="InterPro" id="IPR011527">
    <property type="entry name" value="ABC1_TM_dom"/>
</dbReference>
<dbReference type="Gene3D" id="1.20.1560.10">
    <property type="entry name" value="ABC transporter type 1, transmembrane domain"/>
    <property type="match status" value="1"/>
</dbReference>
<evidence type="ECO:0000313" key="13">
    <source>
        <dbReference type="Proteomes" id="UP000481858"/>
    </source>
</evidence>
<evidence type="ECO:0000256" key="7">
    <source>
        <dbReference type="ARBA" id="ARBA00023136"/>
    </source>
</evidence>
<feature type="transmembrane region" description="Helical" evidence="9">
    <location>
        <begin position="495"/>
        <end position="522"/>
    </location>
</feature>
<comment type="similarity">
    <text evidence="8">Belongs to the ABC transporter superfamily. ABCB family. Heavy Metal importer (TC 3.A.1.210) subfamily.</text>
</comment>
<feature type="transmembrane region" description="Helical" evidence="9">
    <location>
        <begin position="301"/>
        <end position="322"/>
    </location>
</feature>
<dbReference type="InterPro" id="IPR017871">
    <property type="entry name" value="ABC_transporter-like_CS"/>
</dbReference>
<reference evidence="12 13" key="1">
    <citation type="submission" date="2019-12" db="EMBL/GenBank/DDBJ databases">
        <title>Draft genome sequence of the ascomycete Xylaria multiplex DSM 110363.</title>
        <authorList>
            <person name="Buettner E."/>
            <person name="Kellner H."/>
        </authorList>
    </citation>
    <scope>NUCLEOTIDE SEQUENCE [LARGE SCALE GENOMIC DNA]</scope>
    <source>
        <strain evidence="12 13">DSM 110363</strain>
    </source>
</reference>
<keyword evidence="4" id="KW-0547">Nucleotide-binding</keyword>
<feature type="transmembrane region" description="Helical" evidence="9">
    <location>
        <begin position="88"/>
        <end position="110"/>
    </location>
</feature>
<evidence type="ECO:0000256" key="3">
    <source>
        <dbReference type="ARBA" id="ARBA00022692"/>
    </source>
</evidence>